<evidence type="ECO:0000313" key="1">
    <source>
        <dbReference type="EMBL" id="PWJ77512.1"/>
    </source>
</evidence>
<organism evidence="1 2">
    <name type="scientific">Murimonas intestini</name>
    <dbReference type="NCBI Taxonomy" id="1337051"/>
    <lineage>
        <taxon>Bacteria</taxon>
        <taxon>Bacillati</taxon>
        <taxon>Bacillota</taxon>
        <taxon>Clostridia</taxon>
        <taxon>Lachnospirales</taxon>
        <taxon>Lachnospiraceae</taxon>
        <taxon>Murimonas</taxon>
    </lineage>
</organism>
<sequence>MDRFRNFKIASYAHANFLSEADANDIQKGIDYFNRYVPLDKVYLEVHRGPFDIPREKLRQFKDKFQENGIKVAGGITSTLSVEGMKKNSIFDVLCYSEPAYRKRYLEIVKYAAEEFDEIILDDFFFTACRCERCIEKKGAKSWEEYRTALMEEVAREVTEQAAAVNPKCRVIIKYPNWYDSYQETGYCPDRQKDIFAGIFTGTETRNTVYDQQHLPRYLSYSLPRYLERTAPGRNGGGWIDLGFSSGNLNYWVDQACFTLLSGARELMLFNFSELTGSPALPPLAPVLERMDNFLDQAGVPEGLLAYEPLRSVGEDFIMQYMGMLGIPFEPVPEWEADGRTESIFLDERAACDPDVVEKLKKHLLLGKKALITTGFLRAAYDRGMKDLTSIRFTNRRVSGREYWIDSYTLNRKSHHTGDEPVSLEVLEYRTNATWCEAAMVAGECNFPLLLSDCYGDGCMYTLNVPDNFSDLYFLPPEVTGYIAKSAAPELPLYMESKAKHSMFLYDNNVFGVVSLRPYPEDVKLVTKGEGVRALQDIDTGEIIEPSAIKPGPVRRFDVVEAAKEPVRKVFDVPVENGAYRFFKILME</sequence>
<protein>
    <submittedName>
        <fullName evidence="1">Uncharacterized protein</fullName>
    </submittedName>
</protein>
<dbReference type="EMBL" id="QGGY01000003">
    <property type="protein sequence ID" value="PWJ77512.1"/>
    <property type="molecule type" value="Genomic_DNA"/>
</dbReference>
<reference evidence="1 2" key="1">
    <citation type="submission" date="2018-05" db="EMBL/GenBank/DDBJ databases">
        <authorList>
            <person name="Goeker M."/>
            <person name="Huntemann M."/>
            <person name="Clum A."/>
            <person name="Pillay M."/>
            <person name="Palaniappan K."/>
            <person name="Varghese N."/>
            <person name="Mikhailova N."/>
            <person name="Stamatis D."/>
            <person name="Reddy T."/>
            <person name="Daum C."/>
            <person name="Shapiro N."/>
            <person name="Ivanova N."/>
            <person name="Kyrpides N."/>
            <person name="Woyke T."/>
        </authorList>
    </citation>
    <scope>NUCLEOTIDE SEQUENCE [LARGE SCALE GENOMIC DNA]</scope>
    <source>
        <strain evidence="1 2">DSM 26524</strain>
    </source>
</reference>
<evidence type="ECO:0000313" key="2">
    <source>
        <dbReference type="Proteomes" id="UP000245412"/>
    </source>
</evidence>
<proteinExistence type="predicted"/>
<dbReference type="RefSeq" id="WP_109625607.1">
    <property type="nucleotide sequence ID" value="NZ_JANKBI010000002.1"/>
</dbReference>
<name>A0AB73T7E6_9FIRM</name>
<dbReference type="Proteomes" id="UP000245412">
    <property type="component" value="Unassembled WGS sequence"/>
</dbReference>
<dbReference type="AlphaFoldDB" id="A0AB73T7E6"/>
<comment type="caution">
    <text evidence="1">The sequence shown here is derived from an EMBL/GenBank/DDBJ whole genome shotgun (WGS) entry which is preliminary data.</text>
</comment>
<keyword evidence="2" id="KW-1185">Reference proteome</keyword>
<gene>
    <name evidence="1" type="ORF">C7383_103358</name>
</gene>
<accession>A0AB73T7E6</accession>